<gene>
    <name evidence="9" type="primary">deoC</name>
    <name evidence="9" type="ORF">GLW07_12560</name>
</gene>
<keyword evidence="4 9" id="KW-0456">Lyase</keyword>
<evidence type="ECO:0000256" key="4">
    <source>
        <dbReference type="ARBA" id="ARBA00023239"/>
    </source>
</evidence>
<dbReference type="PIRSF" id="PIRSF001357">
    <property type="entry name" value="DeoC"/>
    <property type="match status" value="1"/>
</dbReference>
<dbReference type="GO" id="GO:0009264">
    <property type="term" value="P:deoxyribonucleotide catabolic process"/>
    <property type="evidence" value="ECO:0007669"/>
    <property type="project" value="UniProtKB-UniRule"/>
</dbReference>
<protein>
    <recommendedName>
        <fullName evidence="2 8">Deoxyribose-phosphate aldolase</fullName>
        <ecNumber evidence="2 8">4.1.2.4</ecNumber>
    </recommendedName>
</protein>
<dbReference type="SMART" id="SM01133">
    <property type="entry name" value="DeoC"/>
    <property type="match status" value="1"/>
</dbReference>
<evidence type="ECO:0000256" key="8">
    <source>
        <dbReference type="NCBIfam" id="TIGR00126"/>
    </source>
</evidence>
<comment type="catalytic activity">
    <reaction evidence="6">
        <text>2-deoxy-D-ribose 5-phosphate = D-glyceraldehyde 3-phosphate + acetaldehyde</text>
        <dbReference type="Rhea" id="RHEA:12821"/>
        <dbReference type="ChEBI" id="CHEBI:15343"/>
        <dbReference type="ChEBI" id="CHEBI:59776"/>
        <dbReference type="ChEBI" id="CHEBI:62877"/>
        <dbReference type="EC" id="4.1.2.4"/>
    </reaction>
</comment>
<keyword evidence="3" id="KW-0963">Cytoplasm</keyword>
<keyword evidence="5" id="KW-0704">Schiff base</keyword>
<dbReference type="InterPro" id="IPR013785">
    <property type="entry name" value="Aldolase_TIM"/>
</dbReference>
<evidence type="ECO:0000256" key="1">
    <source>
        <dbReference type="ARBA" id="ARBA00010936"/>
    </source>
</evidence>
<dbReference type="AlphaFoldDB" id="A0A845F0B2"/>
<dbReference type="CDD" id="cd00959">
    <property type="entry name" value="DeoC"/>
    <property type="match status" value="1"/>
</dbReference>
<dbReference type="FunFam" id="3.20.20.70:FF:000044">
    <property type="entry name" value="Deoxyribose-phosphate aldolase"/>
    <property type="match status" value="1"/>
</dbReference>
<evidence type="ECO:0000313" key="9">
    <source>
        <dbReference type="EMBL" id="MYL64184.1"/>
    </source>
</evidence>
<dbReference type="Proteomes" id="UP000447833">
    <property type="component" value="Unassembled WGS sequence"/>
</dbReference>
<evidence type="ECO:0000256" key="3">
    <source>
        <dbReference type="ARBA" id="ARBA00022490"/>
    </source>
</evidence>
<dbReference type="SUPFAM" id="SSF51569">
    <property type="entry name" value="Aldolase"/>
    <property type="match status" value="1"/>
</dbReference>
<evidence type="ECO:0000256" key="6">
    <source>
        <dbReference type="ARBA" id="ARBA00048791"/>
    </source>
</evidence>
<evidence type="ECO:0000256" key="2">
    <source>
        <dbReference type="ARBA" id="ARBA00012515"/>
    </source>
</evidence>
<comment type="function">
    <text evidence="7">Catalyzes a reversible aldol reaction between acetaldehyde and D-glyceraldehyde 3-phosphate to generate 2-deoxy-D-ribose 5-phosphate.</text>
</comment>
<organism evidence="9 10">
    <name type="scientific">Guptibacillus hwajinpoensis</name>
    <dbReference type="NCBI Taxonomy" id="208199"/>
    <lineage>
        <taxon>Bacteria</taxon>
        <taxon>Bacillati</taxon>
        <taxon>Bacillota</taxon>
        <taxon>Bacilli</taxon>
        <taxon>Bacillales</taxon>
        <taxon>Guptibacillaceae</taxon>
        <taxon>Guptibacillus</taxon>
    </lineage>
</organism>
<dbReference type="PANTHER" id="PTHR10889:SF1">
    <property type="entry name" value="DEOXYRIBOSE-PHOSPHATE ALDOLASE"/>
    <property type="match status" value="1"/>
</dbReference>
<dbReference type="GO" id="GO:0016052">
    <property type="term" value="P:carbohydrate catabolic process"/>
    <property type="evidence" value="ECO:0007669"/>
    <property type="project" value="TreeGrafter"/>
</dbReference>
<name>A0A845F0B2_9BACL</name>
<dbReference type="RefSeq" id="WP_160919616.1">
    <property type="nucleotide sequence ID" value="NZ_WMEY01000003.1"/>
</dbReference>
<dbReference type="PANTHER" id="PTHR10889">
    <property type="entry name" value="DEOXYRIBOSE-PHOSPHATE ALDOLASE"/>
    <property type="match status" value="1"/>
</dbReference>
<evidence type="ECO:0000256" key="5">
    <source>
        <dbReference type="ARBA" id="ARBA00023270"/>
    </source>
</evidence>
<sequence>MEMSSYIDHTLLDPEATKEAVEALCKEAITYGFATVCVHPYWVPFAKEILETSSVGITSVIGFPLGMTTKKVKAMETLDCIEKGATEIDMVINIGALKSKQYEEVEDDIREVVEAAKGKTVKVIIETGTLTEEEKVKACELSMSAGATFVKTSTGFGKGQGTSK</sequence>
<evidence type="ECO:0000256" key="7">
    <source>
        <dbReference type="ARBA" id="ARBA00056337"/>
    </source>
</evidence>
<dbReference type="Gene3D" id="3.20.20.70">
    <property type="entry name" value="Aldolase class I"/>
    <property type="match status" value="1"/>
</dbReference>
<dbReference type="GO" id="GO:0004139">
    <property type="term" value="F:deoxyribose-phosphate aldolase activity"/>
    <property type="evidence" value="ECO:0007669"/>
    <property type="project" value="UniProtKB-UniRule"/>
</dbReference>
<comment type="similarity">
    <text evidence="1">Belongs to the DeoC/FbaB aldolase family. DeoC type 1 subfamily.</text>
</comment>
<dbReference type="EC" id="4.1.2.4" evidence="2 8"/>
<comment type="caution">
    <text evidence="9">The sequence shown here is derived from an EMBL/GenBank/DDBJ whole genome shotgun (WGS) entry which is preliminary data.</text>
</comment>
<proteinExistence type="inferred from homology"/>
<dbReference type="InterPro" id="IPR011343">
    <property type="entry name" value="DeoC"/>
</dbReference>
<evidence type="ECO:0000313" key="10">
    <source>
        <dbReference type="Proteomes" id="UP000447833"/>
    </source>
</evidence>
<dbReference type="Pfam" id="PF01791">
    <property type="entry name" value="DeoC"/>
    <property type="match status" value="1"/>
</dbReference>
<dbReference type="NCBIfam" id="TIGR00126">
    <property type="entry name" value="deoC"/>
    <property type="match status" value="1"/>
</dbReference>
<accession>A0A845F0B2</accession>
<reference evidence="9 10" key="1">
    <citation type="submission" date="2019-11" db="EMBL/GenBank/DDBJ databases">
        <title>Genome sequences of 17 halophilic strains isolated from different environments.</title>
        <authorList>
            <person name="Furrow R.E."/>
        </authorList>
    </citation>
    <scope>NUCLEOTIDE SEQUENCE [LARGE SCALE GENOMIC DNA]</scope>
    <source>
        <strain evidence="9 10">22506_14_FS</strain>
    </source>
</reference>
<dbReference type="InterPro" id="IPR002915">
    <property type="entry name" value="DeoC/FbaB/LacD_aldolase"/>
</dbReference>
<dbReference type="GO" id="GO:0005737">
    <property type="term" value="C:cytoplasm"/>
    <property type="evidence" value="ECO:0007669"/>
    <property type="project" value="InterPro"/>
</dbReference>
<dbReference type="EMBL" id="WMEY01000003">
    <property type="protein sequence ID" value="MYL64184.1"/>
    <property type="molecule type" value="Genomic_DNA"/>
</dbReference>